<dbReference type="AlphaFoldDB" id="A0A166K592"/>
<dbReference type="EMBL" id="KV417546">
    <property type="protein sequence ID" value="KZP21541.1"/>
    <property type="molecule type" value="Genomic_DNA"/>
</dbReference>
<evidence type="ECO:0000313" key="1">
    <source>
        <dbReference type="EMBL" id="KZP21541.1"/>
    </source>
</evidence>
<organism evidence="1">
    <name type="scientific">Athelia psychrophila</name>
    <dbReference type="NCBI Taxonomy" id="1759441"/>
    <lineage>
        <taxon>Eukaryota</taxon>
        <taxon>Fungi</taxon>
        <taxon>Dikarya</taxon>
        <taxon>Basidiomycota</taxon>
        <taxon>Agaricomycotina</taxon>
        <taxon>Agaricomycetes</taxon>
        <taxon>Agaricomycetidae</taxon>
        <taxon>Atheliales</taxon>
        <taxon>Atheliaceae</taxon>
        <taxon>Athelia</taxon>
    </lineage>
</organism>
<accession>A0A166K592</accession>
<protein>
    <submittedName>
        <fullName evidence="1">Uncharacterized protein</fullName>
    </submittedName>
</protein>
<reference evidence="1" key="1">
    <citation type="journal article" date="2016" name="Mol. Biol. Evol.">
        <title>Comparative Genomics of Early-Diverging Mushroom-Forming Fungi Provides Insights into the Origins of Lignocellulose Decay Capabilities.</title>
        <authorList>
            <person name="Nagy L.G."/>
            <person name="Riley R."/>
            <person name="Tritt A."/>
            <person name="Adam C."/>
            <person name="Daum C."/>
            <person name="Floudas D."/>
            <person name="Sun H."/>
            <person name="Yadav J.S."/>
            <person name="Pangilinan J."/>
            <person name="Larsson K.H."/>
            <person name="Matsuura K."/>
            <person name="Barry K."/>
            <person name="Labutti K."/>
            <person name="Kuo R."/>
            <person name="Ohm R.A."/>
            <person name="Bhattacharya S.S."/>
            <person name="Shirouzu T."/>
            <person name="Yoshinaga Y."/>
            <person name="Martin F.M."/>
            <person name="Grigoriev I.V."/>
            <person name="Hibbett D.S."/>
        </authorList>
    </citation>
    <scope>NUCLEOTIDE SEQUENCE [LARGE SCALE GENOMIC DNA]</scope>
    <source>
        <strain evidence="1">CBS 109695</strain>
    </source>
</reference>
<sequence length="58" mass="6647">MQNSKGGIPEYPPEPCSLWIDIHPINDFSEQIVPEYLPNPPSIFLNLHWEPKEAESSD</sequence>
<gene>
    <name evidence="1" type="ORF">FIBSPDRAFT_825546</name>
</gene>
<name>A0A166K592_9AGAM</name>
<proteinExistence type="predicted"/>